<dbReference type="Pfam" id="PF16657">
    <property type="entry name" value="Malt_amylase_C"/>
    <property type="match status" value="1"/>
</dbReference>
<proteinExistence type="inferred from homology"/>
<dbReference type="InterPro" id="IPR032091">
    <property type="entry name" value="Malt_amylase-like_C"/>
</dbReference>
<organism evidence="5 6">
    <name type="scientific">Lacrimispora algidixylanolytica</name>
    <dbReference type="NCBI Taxonomy" id="94868"/>
    <lineage>
        <taxon>Bacteria</taxon>
        <taxon>Bacillati</taxon>
        <taxon>Bacillota</taxon>
        <taxon>Clostridia</taxon>
        <taxon>Lachnospirales</taxon>
        <taxon>Lachnospiraceae</taxon>
        <taxon>Lacrimispora</taxon>
    </lineage>
</organism>
<dbReference type="EMBL" id="MCIA01000034">
    <property type="protein sequence ID" value="RKD28593.1"/>
    <property type="molecule type" value="Genomic_DNA"/>
</dbReference>
<dbReference type="PANTHER" id="PTHR10357">
    <property type="entry name" value="ALPHA-AMYLASE FAMILY MEMBER"/>
    <property type="match status" value="1"/>
</dbReference>
<dbReference type="SUPFAM" id="SSF51445">
    <property type="entry name" value="(Trans)glycosidases"/>
    <property type="match status" value="1"/>
</dbReference>
<dbReference type="FunFam" id="3.90.400.10:FF:000002">
    <property type="entry name" value="Sucrose isomerase"/>
    <property type="match status" value="1"/>
</dbReference>
<name>A0A419STJ8_9FIRM</name>
<dbReference type="SMART" id="SM00642">
    <property type="entry name" value="Aamy"/>
    <property type="match status" value="1"/>
</dbReference>
<dbReference type="CDD" id="cd11333">
    <property type="entry name" value="AmyAc_SI_OligoGlu_DGase"/>
    <property type="match status" value="1"/>
</dbReference>
<dbReference type="AlphaFoldDB" id="A0A419STJ8"/>
<dbReference type="PANTHER" id="PTHR10357:SF178">
    <property type="entry name" value="OLIGO-1,6-GLUCOSIDASE 3-RELATED"/>
    <property type="match status" value="1"/>
</dbReference>
<dbReference type="Gene3D" id="3.20.20.80">
    <property type="entry name" value="Glycosidases"/>
    <property type="match status" value="1"/>
</dbReference>
<dbReference type="GO" id="GO:0004556">
    <property type="term" value="F:alpha-amylase activity"/>
    <property type="evidence" value="ECO:0007669"/>
    <property type="project" value="TreeGrafter"/>
</dbReference>
<reference evidence="5 6" key="1">
    <citation type="submission" date="2016-08" db="EMBL/GenBank/DDBJ databases">
        <title>A new outlook on sporulation: Clostridium algidixylanolyticum.</title>
        <authorList>
            <person name="Poppleton D.I."/>
            <person name="Gribaldo S."/>
        </authorList>
    </citation>
    <scope>NUCLEOTIDE SEQUENCE [LARGE SCALE GENOMIC DNA]</scope>
    <source>
        <strain evidence="5 6">SPL73</strain>
    </source>
</reference>
<dbReference type="Gene3D" id="3.90.400.10">
    <property type="entry name" value="Oligo-1,6-glucosidase, Domain 2"/>
    <property type="match status" value="1"/>
</dbReference>
<dbReference type="InterPro" id="IPR013780">
    <property type="entry name" value="Glyco_hydro_b"/>
</dbReference>
<dbReference type="FunFam" id="2.60.40.1180:FF:000007">
    <property type="entry name" value="Sucrose isomerase"/>
    <property type="match status" value="1"/>
</dbReference>
<evidence type="ECO:0000259" key="4">
    <source>
        <dbReference type="SMART" id="SM00642"/>
    </source>
</evidence>
<dbReference type="GO" id="GO:0009313">
    <property type="term" value="P:oligosaccharide catabolic process"/>
    <property type="evidence" value="ECO:0007669"/>
    <property type="project" value="TreeGrafter"/>
</dbReference>
<gene>
    <name evidence="5" type="ORF">BET01_10265</name>
</gene>
<evidence type="ECO:0000313" key="5">
    <source>
        <dbReference type="EMBL" id="RKD28593.1"/>
    </source>
</evidence>
<keyword evidence="2 5" id="KW-0378">Hydrolase</keyword>
<feature type="domain" description="Glycosyl hydrolase family 13 catalytic" evidence="4">
    <location>
        <begin position="18"/>
        <end position="420"/>
    </location>
</feature>
<evidence type="ECO:0000256" key="1">
    <source>
        <dbReference type="ARBA" id="ARBA00008061"/>
    </source>
</evidence>
<dbReference type="Pfam" id="PF00128">
    <property type="entry name" value="Alpha-amylase"/>
    <property type="match status" value="1"/>
</dbReference>
<dbReference type="Gene3D" id="2.60.40.1180">
    <property type="entry name" value="Golgi alpha-mannosidase II"/>
    <property type="match status" value="1"/>
</dbReference>
<keyword evidence="6" id="KW-1185">Reference proteome</keyword>
<protein>
    <submittedName>
        <fullName evidence="5">Glucohydrolase</fullName>
    </submittedName>
</protein>
<dbReference type="FunFam" id="3.20.20.80:FF:000064">
    <property type="entry name" value="Oligo-1,6-glucosidase"/>
    <property type="match status" value="2"/>
</dbReference>
<dbReference type="InterPro" id="IPR045857">
    <property type="entry name" value="O16G_dom_2"/>
</dbReference>
<sequence length="557" mass="64638">MKDMTQTHAWWESVVAYQIYPRSFQDSNGDGVGDLQGIIRRLSYLAELGIDLIWICPFYLSPNDDNGYDISDYQDIQKEYGTMKDFNELLEKAHALGIRVIIDLVVNHTSSAHSWFAESRSSKDSPKRDWYIWRDSRNGEEPSNWESIFGGSAWEYDENTKQYFLHTFGRTMPDINWKNSGVKKAVYDMICWWLDKGIDGFRVDAITHIHKPDLTDMPNLNGEKYVSSFDKHMNQPGILDLLRELKENTFAKYDIFTVAEANGVRIEEVKEWISQGKGVFDSLFQFDHLNLWNLETESGKISLIKLKKALTRWQQATKDVGNVGLVMENHDLVRSISRFGSPDRYFIESGKCLALMYFMQKGIAFIYQGQEIGMVNADYESPSDFRDEPSLARYQARIKKEMSPEESFEFLKNTTRDNSRTPMQWDDTLNGGFSEGTPWLKVNQNYTWLNVQVQLQDEDSILNFYKKIICIRKEIPALLFGTYTLLMEESESIYAYTREYEGEGYLIVCNLSEEKSDLEVPYTLTGSQIIIDNYKEAERDSITLQPYECRLYGLGVI</sequence>
<evidence type="ECO:0000313" key="6">
    <source>
        <dbReference type="Proteomes" id="UP000284277"/>
    </source>
</evidence>
<comment type="similarity">
    <text evidence="1">Belongs to the glycosyl hydrolase 13 family.</text>
</comment>
<accession>A0A419STJ8</accession>
<evidence type="ECO:0000256" key="3">
    <source>
        <dbReference type="ARBA" id="ARBA00023295"/>
    </source>
</evidence>
<comment type="caution">
    <text evidence="5">The sequence shown here is derived from an EMBL/GenBank/DDBJ whole genome shotgun (WGS) entry which is preliminary data.</text>
</comment>
<keyword evidence="3" id="KW-0326">Glycosidase</keyword>
<dbReference type="RefSeq" id="WP_243117281.1">
    <property type="nucleotide sequence ID" value="NZ_MCIA01000034.1"/>
</dbReference>
<dbReference type="Proteomes" id="UP000284277">
    <property type="component" value="Unassembled WGS sequence"/>
</dbReference>
<dbReference type="InterPro" id="IPR006047">
    <property type="entry name" value="GH13_cat_dom"/>
</dbReference>
<evidence type="ECO:0000256" key="2">
    <source>
        <dbReference type="ARBA" id="ARBA00022801"/>
    </source>
</evidence>
<dbReference type="InterPro" id="IPR017853">
    <property type="entry name" value="GH"/>
</dbReference>
<dbReference type="SUPFAM" id="SSF51011">
    <property type="entry name" value="Glycosyl hydrolase domain"/>
    <property type="match status" value="1"/>
</dbReference>